<comment type="caution">
    <text evidence="1">The sequence shown here is derived from an EMBL/GenBank/DDBJ whole genome shotgun (WGS) entry which is preliminary data.</text>
</comment>
<feature type="non-terminal residue" evidence="1">
    <location>
        <position position="188"/>
    </location>
</feature>
<dbReference type="AlphaFoldDB" id="A0AAN5HZH8"/>
<protein>
    <submittedName>
        <fullName evidence="1">Uncharacterized protein</fullName>
    </submittedName>
</protein>
<dbReference type="EMBL" id="BTRK01000004">
    <property type="protein sequence ID" value="GMR45961.1"/>
    <property type="molecule type" value="Genomic_DNA"/>
</dbReference>
<dbReference type="SUPFAM" id="SSF53300">
    <property type="entry name" value="vWA-like"/>
    <property type="match status" value="1"/>
</dbReference>
<name>A0AAN5HZH8_9BILA</name>
<evidence type="ECO:0000313" key="2">
    <source>
        <dbReference type="Proteomes" id="UP001328107"/>
    </source>
</evidence>
<dbReference type="Proteomes" id="UP001328107">
    <property type="component" value="Unassembled WGS sequence"/>
</dbReference>
<sequence>GGWNNSDNSTFSREMPALMLANLAFGWNNTDNSTFTRELFEMFGFQSGNFSGNYSRVGVVSVSDTAETLRNLASPLITPVNLSESAAAHGNIESGLNAAIGMLSRSPRSARQMIYVISASNSGPYMKKISQSRLHSPTSAFKRAGGIVAVTDVTSGSPSSSLRNLASPGFYSHGFGDDVGVELQMLCD</sequence>
<keyword evidence="2" id="KW-1185">Reference proteome</keyword>
<proteinExistence type="predicted"/>
<evidence type="ECO:0000313" key="1">
    <source>
        <dbReference type="EMBL" id="GMR45961.1"/>
    </source>
</evidence>
<feature type="non-terminal residue" evidence="1">
    <location>
        <position position="1"/>
    </location>
</feature>
<dbReference type="InterPro" id="IPR036465">
    <property type="entry name" value="vWFA_dom_sf"/>
</dbReference>
<accession>A0AAN5HZH8</accession>
<gene>
    <name evidence="1" type="ORF">PMAYCL1PPCAC_16156</name>
</gene>
<dbReference type="PANTHER" id="PTHR31024">
    <property type="entry name" value="C-TYPE LECTIN"/>
    <property type="match status" value="1"/>
</dbReference>
<reference evidence="2" key="1">
    <citation type="submission" date="2022-10" db="EMBL/GenBank/DDBJ databases">
        <title>Genome assembly of Pristionchus species.</title>
        <authorList>
            <person name="Yoshida K."/>
            <person name="Sommer R.J."/>
        </authorList>
    </citation>
    <scope>NUCLEOTIDE SEQUENCE [LARGE SCALE GENOMIC DNA]</scope>
    <source>
        <strain evidence="2">RS5460</strain>
    </source>
</reference>
<organism evidence="1 2">
    <name type="scientific">Pristionchus mayeri</name>
    <dbReference type="NCBI Taxonomy" id="1317129"/>
    <lineage>
        <taxon>Eukaryota</taxon>
        <taxon>Metazoa</taxon>
        <taxon>Ecdysozoa</taxon>
        <taxon>Nematoda</taxon>
        <taxon>Chromadorea</taxon>
        <taxon>Rhabditida</taxon>
        <taxon>Rhabditina</taxon>
        <taxon>Diplogasteromorpha</taxon>
        <taxon>Diplogasteroidea</taxon>
        <taxon>Neodiplogasteridae</taxon>
        <taxon>Pristionchus</taxon>
    </lineage>
</organism>
<dbReference type="PANTHER" id="PTHR31024:SF3">
    <property type="entry name" value="C-TYPE LECTIN-RELATED"/>
    <property type="match status" value="1"/>
</dbReference>